<dbReference type="AlphaFoldDB" id="E6VWH6"/>
<dbReference type="PANTHER" id="PTHR30435">
    <property type="entry name" value="FLAGELLAR PROTEIN"/>
    <property type="match status" value="1"/>
</dbReference>
<dbReference type="InterPro" id="IPR019776">
    <property type="entry name" value="Flagellar_basal_body_rod_CS"/>
</dbReference>
<dbReference type="Pfam" id="PF07559">
    <property type="entry name" value="FlgE_D2"/>
    <property type="match status" value="1"/>
</dbReference>
<dbReference type="InterPro" id="IPR053967">
    <property type="entry name" value="LlgE_F_G-like_D1"/>
</dbReference>
<dbReference type="GO" id="GO:0009424">
    <property type="term" value="C:bacterial-type flagellum hook"/>
    <property type="evidence" value="ECO:0007669"/>
    <property type="project" value="TreeGrafter"/>
</dbReference>
<dbReference type="PROSITE" id="PS00588">
    <property type="entry name" value="FLAGELLA_BB_ROD"/>
    <property type="match status" value="1"/>
</dbReference>
<evidence type="ECO:0000259" key="8">
    <source>
        <dbReference type="Pfam" id="PF07559"/>
    </source>
</evidence>
<dbReference type="InterPro" id="IPR011491">
    <property type="entry name" value="FlgE_D2"/>
</dbReference>
<reference evidence="10 11" key="2">
    <citation type="journal article" date="2014" name="Genome Announc.">
        <title>Complete Genome Sequence of the Subsurface, Mesophilic Sulfate-Reducing Bacterium Desulfovibrio aespoeensis Aspo-2.</title>
        <authorList>
            <person name="Pedersen K."/>
            <person name="Bengtsson A."/>
            <person name="Edlund J."/>
            <person name="Rabe L."/>
            <person name="Hazen T."/>
            <person name="Chakraborty R."/>
            <person name="Goodwin L."/>
            <person name="Shapiro N."/>
        </authorList>
    </citation>
    <scope>NUCLEOTIDE SEQUENCE [LARGE SCALE GENOMIC DNA]</scope>
    <source>
        <strain evidence="11">ATCC 700646 / DSM 10631 / Aspo-2</strain>
    </source>
</reference>
<evidence type="ECO:0000256" key="5">
    <source>
        <dbReference type="RuleBase" id="RU362116"/>
    </source>
</evidence>
<evidence type="ECO:0000256" key="1">
    <source>
        <dbReference type="ARBA" id="ARBA00004117"/>
    </source>
</evidence>
<dbReference type="HOGENOM" id="CLU_013687_2_1_7"/>
<dbReference type="NCBIfam" id="TIGR03506">
    <property type="entry name" value="FlgEFG_subfam"/>
    <property type="match status" value="1"/>
</dbReference>
<sequence>MSFSSLYVGATGVVAHGERMQVVANNLANVSTIGFKKADALFGDLMSSQLGYGGGQFESGSSYASQMGQGVSMSAIRTVFAEGGLENTTTTTDLAITGNGFFGVRDTTAGGTMGASHYTRAGSFRFNNDAYLVDPHDFRLQGYAVDRETGVVATQVSDVQLPYEDVVIDGQPVRLVRSQPRATTDVEMVTNLDAVATEQYSSATNPFFAMLEAYNGSSGSKPFGENLPAYSSALTIYDADGNEHEMTVYFDPVNASSLSNAAPGYSYWEYLVALPGSSDGSGAYGTSAAGLAGMGVLTFNGSGQLVGQSAYSLTGGADGKNLSNWAPATFNLDGEPQVSFTFGSNGAAIGTEQLVSYDFGLTSTTSTWLSGAATAAGVGLNVGNLVQMANEARDARITTSYDQSSFTAYQIQDGFTWGYLLNTSVDGDGFLSGYFSNGQTEEFYQVANYRFASEWGLRRDGGNNFVATDASGAAMDGKALVGGRGSFVQNTLEMSNVDMAEEFASMIITQRGYQANTKVITTSDSLLNTLISVKR</sequence>
<dbReference type="Gene3D" id="2.60.98.20">
    <property type="entry name" value="Flagellar hook protein FlgE"/>
    <property type="match status" value="1"/>
</dbReference>
<accession>E6VWH6</accession>
<dbReference type="Pfam" id="PF00460">
    <property type="entry name" value="Flg_bb_rod"/>
    <property type="match status" value="1"/>
</dbReference>
<dbReference type="EMBL" id="CP002431">
    <property type="protein sequence ID" value="ADU61382.1"/>
    <property type="molecule type" value="Genomic_DNA"/>
</dbReference>
<dbReference type="GO" id="GO:0009425">
    <property type="term" value="C:bacterial-type flagellum basal body"/>
    <property type="evidence" value="ECO:0007669"/>
    <property type="project" value="UniProtKB-SubCell"/>
</dbReference>
<evidence type="ECO:0000259" key="9">
    <source>
        <dbReference type="Pfam" id="PF22692"/>
    </source>
</evidence>
<evidence type="ECO:0000313" key="10">
    <source>
        <dbReference type="EMBL" id="ADU61382.1"/>
    </source>
</evidence>
<gene>
    <name evidence="10" type="ordered locus">Daes_0357</name>
</gene>
<dbReference type="Pfam" id="PF06429">
    <property type="entry name" value="Flg_bbr_C"/>
    <property type="match status" value="1"/>
</dbReference>
<dbReference type="Pfam" id="PF22692">
    <property type="entry name" value="LlgE_F_G_D1"/>
    <property type="match status" value="1"/>
</dbReference>
<dbReference type="InterPro" id="IPR020013">
    <property type="entry name" value="Flagellar_FlgE/F/G"/>
</dbReference>
<keyword evidence="10" id="KW-0282">Flagellum</keyword>
<dbReference type="Proteomes" id="UP000002191">
    <property type="component" value="Chromosome"/>
</dbReference>
<feature type="domain" description="Flagellar basal-body/hook protein C-terminal" evidence="7">
    <location>
        <begin position="489"/>
        <end position="532"/>
    </location>
</feature>
<feature type="domain" description="Flagellar basal body rod protein N-terminal" evidence="6">
    <location>
        <begin position="6"/>
        <end position="36"/>
    </location>
</feature>
<evidence type="ECO:0000313" key="11">
    <source>
        <dbReference type="Proteomes" id="UP000002191"/>
    </source>
</evidence>
<dbReference type="RefSeq" id="WP_013513319.1">
    <property type="nucleotide sequence ID" value="NC_014844.1"/>
</dbReference>
<dbReference type="InterPro" id="IPR037925">
    <property type="entry name" value="FlgE/F/G-like"/>
</dbReference>
<keyword evidence="10" id="KW-0969">Cilium</keyword>
<dbReference type="InterPro" id="IPR037058">
    <property type="entry name" value="Falgellar_hook_FlgE_sf"/>
</dbReference>
<dbReference type="OrthoDB" id="9804559at2"/>
<evidence type="ECO:0000256" key="4">
    <source>
        <dbReference type="ARBA" id="ARBA00023143"/>
    </source>
</evidence>
<comment type="function">
    <text evidence="5">A flexible structure which links the flagellar filament to the drive apparatus in the basal body.</text>
</comment>
<comment type="similarity">
    <text evidence="2 5">Belongs to the flagella basal body rod proteins family.</text>
</comment>
<dbReference type="GO" id="GO:0005829">
    <property type="term" value="C:cytosol"/>
    <property type="evidence" value="ECO:0007669"/>
    <property type="project" value="TreeGrafter"/>
</dbReference>
<reference evidence="11" key="1">
    <citation type="submission" date="2010-12" db="EMBL/GenBank/DDBJ databases">
        <title>Complete sequence of Desulfovibrio aespoeensis Aspo-2.</title>
        <authorList>
            <consortium name="US DOE Joint Genome Institute"/>
            <person name="Lucas S."/>
            <person name="Copeland A."/>
            <person name="Lapidus A."/>
            <person name="Cheng J.-F."/>
            <person name="Goodwin L."/>
            <person name="Pitluck S."/>
            <person name="Chertkov O."/>
            <person name="Misra M."/>
            <person name="Detter J.C."/>
            <person name="Han C."/>
            <person name="Tapia R."/>
            <person name="Land M."/>
            <person name="Hauser L."/>
            <person name="Kyrpides N."/>
            <person name="Ivanova N."/>
            <person name="Ovchinnikova G."/>
            <person name="Pedersen K."/>
            <person name="Jagevall S."/>
            <person name="Hazen T."/>
            <person name="Woyke T."/>
        </authorList>
    </citation>
    <scope>NUCLEOTIDE SEQUENCE [LARGE SCALE GENOMIC DNA]</scope>
    <source>
        <strain evidence="11">ATCC 700646 / DSM 10631 / Aspo-2</strain>
    </source>
</reference>
<keyword evidence="11" id="KW-1185">Reference proteome</keyword>
<proteinExistence type="inferred from homology"/>
<dbReference type="InterPro" id="IPR010930">
    <property type="entry name" value="Flg_bb/hook_C_dom"/>
</dbReference>
<dbReference type="SUPFAM" id="SSF117143">
    <property type="entry name" value="Flagellar hook protein flgE"/>
    <property type="match status" value="1"/>
</dbReference>
<evidence type="ECO:0000256" key="3">
    <source>
        <dbReference type="ARBA" id="ARBA00019015"/>
    </source>
</evidence>
<evidence type="ECO:0000259" key="7">
    <source>
        <dbReference type="Pfam" id="PF06429"/>
    </source>
</evidence>
<organism evidence="10 11">
    <name type="scientific">Pseudodesulfovibrio aespoeensis (strain ATCC 700646 / DSM 10631 / Aspo-2)</name>
    <name type="common">Desulfovibrio aespoeensis</name>
    <dbReference type="NCBI Taxonomy" id="643562"/>
    <lineage>
        <taxon>Bacteria</taxon>
        <taxon>Pseudomonadati</taxon>
        <taxon>Thermodesulfobacteriota</taxon>
        <taxon>Desulfovibrionia</taxon>
        <taxon>Desulfovibrionales</taxon>
        <taxon>Desulfovibrionaceae</taxon>
    </lineage>
</organism>
<evidence type="ECO:0000259" key="6">
    <source>
        <dbReference type="Pfam" id="PF00460"/>
    </source>
</evidence>
<feature type="domain" description="Flagellar hook protein FlgE D2" evidence="8">
    <location>
        <begin position="229"/>
        <end position="415"/>
    </location>
</feature>
<dbReference type="PANTHER" id="PTHR30435:SF1">
    <property type="entry name" value="FLAGELLAR HOOK PROTEIN FLGE"/>
    <property type="match status" value="1"/>
</dbReference>
<dbReference type="InterPro" id="IPR001444">
    <property type="entry name" value="Flag_bb_rod_N"/>
</dbReference>
<name>E6VWH6_PSEA9</name>
<evidence type="ECO:0000256" key="2">
    <source>
        <dbReference type="ARBA" id="ARBA00009677"/>
    </source>
</evidence>
<comment type="subcellular location">
    <subcellularLocation>
        <location evidence="1 5">Bacterial flagellum basal body</location>
    </subcellularLocation>
</comment>
<dbReference type="KEGG" id="das:Daes_0357"/>
<protein>
    <recommendedName>
        <fullName evidence="3 5">Flagellar hook protein FlgE</fullName>
    </recommendedName>
</protein>
<dbReference type="GO" id="GO:0071978">
    <property type="term" value="P:bacterial-type flagellum-dependent swarming motility"/>
    <property type="evidence" value="ECO:0007669"/>
    <property type="project" value="TreeGrafter"/>
</dbReference>
<keyword evidence="10" id="KW-0966">Cell projection</keyword>
<keyword evidence="4 5" id="KW-0975">Bacterial flagellum</keyword>
<dbReference type="eggNOG" id="COG1749">
    <property type="taxonomic scope" value="Bacteria"/>
</dbReference>
<feature type="domain" description="Flagellar hook protein FlgE/F/G-like D1" evidence="9">
    <location>
        <begin position="95"/>
        <end position="158"/>
    </location>
</feature>
<dbReference type="STRING" id="643562.Daes_0357"/>